<evidence type="ECO:0000313" key="2">
    <source>
        <dbReference type="Proteomes" id="UP000294933"/>
    </source>
</evidence>
<gene>
    <name evidence="1" type="ORF">BD410DRAFT_707693</name>
</gene>
<dbReference type="Proteomes" id="UP000294933">
    <property type="component" value="Unassembled WGS sequence"/>
</dbReference>
<proteinExistence type="predicted"/>
<sequence length="167" mass="19939">IPQWNGNPDTLGSWITKVNTLAHRNATCFNLIAKIIPERFTKDADRWYWSQSFEVRDKAEENWYTMRDHVMGYFMNAHWLSKQKMKAIRAHYRDKDNANETPSQYFIRKFELITLVYALEDSEIIMEIMQGAPTHWLTILTTQSYDTLEQFQRAIKYHEDALMSLDH</sequence>
<dbReference type="OrthoDB" id="3203159at2759"/>
<dbReference type="AlphaFoldDB" id="A0A4Y7PRI0"/>
<evidence type="ECO:0000313" key="1">
    <source>
        <dbReference type="EMBL" id="TDL17785.1"/>
    </source>
</evidence>
<feature type="non-terminal residue" evidence="1">
    <location>
        <position position="167"/>
    </location>
</feature>
<dbReference type="VEuPathDB" id="FungiDB:BD410DRAFT_707693"/>
<name>A0A4Y7PRI0_9AGAM</name>
<accession>A0A4Y7PRI0</accession>
<dbReference type="EMBL" id="ML170216">
    <property type="protein sequence ID" value="TDL17785.1"/>
    <property type="molecule type" value="Genomic_DNA"/>
</dbReference>
<evidence type="ECO:0008006" key="3">
    <source>
        <dbReference type="Google" id="ProtNLM"/>
    </source>
</evidence>
<organism evidence="1 2">
    <name type="scientific">Rickenella mellea</name>
    <dbReference type="NCBI Taxonomy" id="50990"/>
    <lineage>
        <taxon>Eukaryota</taxon>
        <taxon>Fungi</taxon>
        <taxon>Dikarya</taxon>
        <taxon>Basidiomycota</taxon>
        <taxon>Agaricomycotina</taxon>
        <taxon>Agaricomycetes</taxon>
        <taxon>Hymenochaetales</taxon>
        <taxon>Rickenellaceae</taxon>
        <taxon>Rickenella</taxon>
    </lineage>
</organism>
<protein>
    <recommendedName>
        <fullName evidence="3">Retrotransposon gag domain-containing protein</fullName>
    </recommendedName>
</protein>
<reference evidence="1 2" key="1">
    <citation type="submission" date="2018-06" db="EMBL/GenBank/DDBJ databases">
        <title>A transcriptomic atlas of mushroom development highlights an independent origin of complex multicellularity.</title>
        <authorList>
            <consortium name="DOE Joint Genome Institute"/>
            <person name="Krizsan K."/>
            <person name="Almasi E."/>
            <person name="Merenyi Z."/>
            <person name="Sahu N."/>
            <person name="Viragh M."/>
            <person name="Koszo T."/>
            <person name="Mondo S."/>
            <person name="Kiss B."/>
            <person name="Balint B."/>
            <person name="Kues U."/>
            <person name="Barry K."/>
            <person name="Hegedus J.C."/>
            <person name="Henrissat B."/>
            <person name="Johnson J."/>
            <person name="Lipzen A."/>
            <person name="Ohm R."/>
            <person name="Nagy I."/>
            <person name="Pangilinan J."/>
            <person name="Yan J."/>
            <person name="Xiong Y."/>
            <person name="Grigoriev I.V."/>
            <person name="Hibbett D.S."/>
            <person name="Nagy L.G."/>
        </authorList>
    </citation>
    <scope>NUCLEOTIDE SEQUENCE [LARGE SCALE GENOMIC DNA]</scope>
    <source>
        <strain evidence="1 2">SZMC22713</strain>
    </source>
</reference>
<dbReference type="STRING" id="50990.A0A4Y7PRI0"/>
<keyword evidence="2" id="KW-1185">Reference proteome</keyword>
<feature type="non-terminal residue" evidence="1">
    <location>
        <position position="1"/>
    </location>
</feature>